<evidence type="ECO:0000313" key="2">
    <source>
        <dbReference type="Proteomes" id="UP000217083"/>
    </source>
</evidence>
<evidence type="ECO:0000313" key="1">
    <source>
        <dbReference type="EMBL" id="OZM57036.1"/>
    </source>
</evidence>
<dbReference type="RefSeq" id="WP_094924642.1">
    <property type="nucleotide sequence ID" value="NZ_NPIA01000004.1"/>
</dbReference>
<sequence>MQRKKFFLLILLMVTAIGFGLSYFLVNDDSKSDYQNTSEIVLNETYNISASVNNYELELENIETKNMYGVKDTTYDLILKNNSGENVGLAYVTLREVPNDDMFVYVHLNAKENIQITLLNKLKSNSYQLKELNRSTAEVYPHRKKNKVDPTTNIFTYINFIKEGKSQGSIFIGGQYLFNKLEHTYPESNKTSTVYELISERRDIQISQDEDVTEVAITTTANNSLGESWYLISKDQLFTSDDEFELAQKIGIDEYKWLTPTEVITKSVSSIFPFSDMGYVRSLVRQSAKKSIIANEETKARFFEDINWNSFVQLELIRENDGLWYSNYTSTWLEGKYGIPTYYVDTRHNDNIFREQMRRANVLGIDEYNENYKIYADFLIEKLEEGQTINTENGMFLVDYFSDYGHSMTHTSLNHGLSLMNYFYYSYQKSGDEKYLEAGDKLLNALIDTGDRWIDEKDGSLFYQINQDKSFQSKDYKLVTYYDLLYTRKLLLEIKGSSVPIVEKLIDVKVKYLKKHDLNTEINMAKIEDYVGIIE</sequence>
<accession>A0A263BV45</accession>
<reference evidence="2" key="1">
    <citation type="submission" date="2017-08" db="EMBL/GenBank/DDBJ databases">
        <authorList>
            <person name="Huang Z."/>
        </authorList>
    </citation>
    <scope>NUCLEOTIDE SEQUENCE [LARGE SCALE GENOMIC DNA]</scope>
    <source>
        <strain evidence="2">SA5d-4</strain>
    </source>
</reference>
<proteinExistence type="predicted"/>
<dbReference type="AlphaFoldDB" id="A0A263BV45"/>
<protein>
    <recommendedName>
        <fullName evidence="3">D-glucuronyl C5-epimerase C-terminal domain-containing protein</fullName>
    </recommendedName>
</protein>
<name>A0A263BV45_9BACI</name>
<evidence type="ECO:0008006" key="3">
    <source>
        <dbReference type="Google" id="ProtNLM"/>
    </source>
</evidence>
<gene>
    <name evidence="1" type="ORF">CIB95_09710</name>
</gene>
<organism evidence="1 2">
    <name type="scientific">Lottiidibacillus patelloidae</name>
    <dbReference type="NCBI Taxonomy" id="2670334"/>
    <lineage>
        <taxon>Bacteria</taxon>
        <taxon>Bacillati</taxon>
        <taxon>Bacillota</taxon>
        <taxon>Bacilli</taxon>
        <taxon>Bacillales</taxon>
        <taxon>Bacillaceae</taxon>
        <taxon>Lottiidibacillus</taxon>
    </lineage>
</organism>
<reference evidence="1 2" key="2">
    <citation type="submission" date="2017-09" db="EMBL/GenBank/DDBJ databases">
        <title>Bacillus patelloidae sp. nov., isolated from the intestinal tract of a marine limpet.</title>
        <authorList>
            <person name="Liu R."/>
            <person name="Dong C."/>
            <person name="Shao Z."/>
        </authorList>
    </citation>
    <scope>NUCLEOTIDE SEQUENCE [LARGE SCALE GENOMIC DNA]</scope>
    <source>
        <strain evidence="1 2">SA5d-4</strain>
    </source>
</reference>
<comment type="caution">
    <text evidence="1">The sequence shown here is derived from an EMBL/GenBank/DDBJ whole genome shotgun (WGS) entry which is preliminary data.</text>
</comment>
<dbReference type="EMBL" id="NPIA01000004">
    <property type="protein sequence ID" value="OZM57036.1"/>
    <property type="molecule type" value="Genomic_DNA"/>
</dbReference>
<keyword evidence="2" id="KW-1185">Reference proteome</keyword>
<dbReference type="Proteomes" id="UP000217083">
    <property type="component" value="Unassembled WGS sequence"/>
</dbReference>